<protein>
    <submittedName>
        <fullName evidence="1">Uncharacterized protein</fullName>
    </submittedName>
</protein>
<gene>
    <name evidence="1" type="ORF">S12H4_46914</name>
</gene>
<reference evidence="1" key="1">
    <citation type="journal article" date="2014" name="Front. Microbiol.">
        <title>High frequency of phylogenetically diverse reductive dehalogenase-homologous genes in deep subseafloor sedimentary metagenomes.</title>
        <authorList>
            <person name="Kawai M."/>
            <person name="Futagami T."/>
            <person name="Toyoda A."/>
            <person name="Takaki Y."/>
            <person name="Nishi S."/>
            <person name="Hori S."/>
            <person name="Arai W."/>
            <person name="Tsubouchi T."/>
            <person name="Morono Y."/>
            <person name="Uchiyama I."/>
            <person name="Ito T."/>
            <person name="Fujiyama A."/>
            <person name="Inagaki F."/>
            <person name="Takami H."/>
        </authorList>
    </citation>
    <scope>NUCLEOTIDE SEQUENCE</scope>
    <source>
        <strain evidence="1">Expedition CK06-06</strain>
    </source>
</reference>
<dbReference type="AlphaFoldDB" id="X1URT6"/>
<name>X1URT6_9ZZZZ</name>
<comment type="caution">
    <text evidence="1">The sequence shown here is derived from an EMBL/GenBank/DDBJ whole genome shotgun (WGS) entry which is preliminary data.</text>
</comment>
<dbReference type="EMBL" id="BARW01029149">
    <property type="protein sequence ID" value="GAJ06327.1"/>
    <property type="molecule type" value="Genomic_DNA"/>
</dbReference>
<sequence>MTMDKIFDFLSEGHFEFGFDDRFDVDVPSKLTATDFLRFAERDLE</sequence>
<accession>X1URT6</accession>
<organism evidence="1">
    <name type="scientific">marine sediment metagenome</name>
    <dbReference type="NCBI Taxonomy" id="412755"/>
    <lineage>
        <taxon>unclassified sequences</taxon>
        <taxon>metagenomes</taxon>
        <taxon>ecological metagenomes</taxon>
    </lineage>
</organism>
<proteinExistence type="predicted"/>
<feature type="non-terminal residue" evidence="1">
    <location>
        <position position="45"/>
    </location>
</feature>
<evidence type="ECO:0000313" key="1">
    <source>
        <dbReference type="EMBL" id="GAJ06327.1"/>
    </source>
</evidence>